<reference evidence="2" key="2">
    <citation type="submission" date="2013-11" db="EMBL/GenBank/DDBJ databases">
        <title>Genome sequences of clinical and environmental isolates of Serratia marcescens.</title>
        <authorList>
            <person name="Iguchi A."/>
            <person name="Komatsu H."/>
            <person name="Nagaya Y."/>
            <person name="Ogura Y."/>
            <person name="Katsura K."/>
            <person name="Kurokawa K."/>
            <person name="Ooka T."/>
            <person name="Hattori M."/>
            <person name="Gotoh N."/>
            <person name="Thomson N."/>
            <person name="Hayashi T."/>
        </authorList>
    </citation>
    <scope>NUCLEOTIDE SEQUENCE [LARGE SCALE GENOMIC DNA]</scope>
    <source>
        <strain evidence="2">Db11</strain>
    </source>
</reference>
<accession>A0ABC9IP62</accession>
<dbReference type="KEGG" id="smac:SMDB11_4075"/>
<protein>
    <submittedName>
        <fullName evidence="1">Uncharacterized protein</fullName>
    </submittedName>
</protein>
<dbReference type="Proteomes" id="UP000018979">
    <property type="component" value="Chromosome I"/>
</dbReference>
<gene>
    <name evidence="1" type="ORF">SMDB11_4075</name>
</gene>
<evidence type="ECO:0000313" key="1">
    <source>
        <dbReference type="EMBL" id="CDG14633.1"/>
    </source>
</evidence>
<sequence>MRDILPIVIRTRCSAVFHKPPTFLSGLSSMMPAGSQPDATTVPHVQAPGIWLAMGDFTRRKAWFSRLRKRNMLGQGAATGAHFIEQGGER</sequence>
<evidence type="ECO:0000313" key="2">
    <source>
        <dbReference type="Proteomes" id="UP000018979"/>
    </source>
</evidence>
<reference evidence="1 2" key="3">
    <citation type="journal article" date="2014" name="Genome Biol. Evol.">
        <title>Genome evolution and plasticity of Serratia marcescens, an important multidrug-resistant nosocomial pathogen.</title>
        <authorList>
            <person name="Iguchi A."/>
            <person name="Nagaya Y."/>
            <person name="Pradel E."/>
            <person name="Ooka T."/>
            <person name="Ogura Y."/>
            <person name="Katsura K."/>
            <person name="Kurokawa K."/>
            <person name="Oshima K."/>
            <person name="Hattori M."/>
            <person name="Parkhill J."/>
            <person name="Sebaihia M."/>
            <person name="Coulthurst S.J."/>
            <person name="Gotoh N."/>
            <person name="Thomson N.R."/>
            <person name="Ewbank J.J."/>
            <person name="Hayashi T."/>
        </authorList>
    </citation>
    <scope>NUCLEOTIDE SEQUENCE [LARGE SCALE GENOMIC DNA]</scope>
    <source>
        <strain evidence="1 2">Db11</strain>
    </source>
</reference>
<dbReference type="EMBL" id="HG326223">
    <property type="protein sequence ID" value="CDG14633.1"/>
    <property type="molecule type" value="Genomic_DNA"/>
</dbReference>
<proteinExistence type="predicted"/>
<reference evidence="1 2" key="1">
    <citation type="submission" date="2013-06" db="EMBL/GenBank/DDBJ databases">
        <authorList>
            <person name="Aslett M."/>
        </authorList>
    </citation>
    <scope>NUCLEOTIDE SEQUENCE [LARGE SCALE GENOMIC DNA]</scope>
    <source>
        <strain evidence="1 2">Db11</strain>
    </source>
</reference>
<name>A0ABC9IP62_SERMA</name>
<organism evidence="1 2">
    <name type="scientific">Serratia marcescens subsp. marcescens Db11</name>
    <dbReference type="NCBI Taxonomy" id="273526"/>
    <lineage>
        <taxon>Bacteria</taxon>
        <taxon>Pseudomonadati</taxon>
        <taxon>Pseudomonadota</taxon>
        <taxon>Gammaproteobacteria</taxon>
        <taxon>Enterobacterales</taxon>
        <taxon>Yersiniaceae</taxon>
        <taxon>Serratia</taxon>
    </lineage>
</organism>
<dbReference type="AlphaFoldDB" id="A0ABC9IP62"/>